<dbReference type="Gene3D" id="3.40.30.10">
    <property type="entry name" value="Glutaredoxin"/>
    <property type="match status" value="1"/>
</dbReference>
<dbReference type="InterPro" id="IPR043361">
    <property type="entry name" value="DNAJC16_TRX"/>
</dbReference>
<dbReference type="SUPFAM" id="SSF52540">
    <property type="entry name" value="P-loop containing nucleoside triphosphate hydrolases"/>
    <property type="match status" value="1"/>
</dbReference>
<evidence type="ECO:0000256" key="4">
    <source>
        <dbReference type="ARBA" id="ARBA00023006"/>
    </source>
</evidence>
<dbReference type="Gene3D" id="3.40.50.300">
    <property type="entry name" value="P-loop containing nucleotide triphosphate hydrolases"/>
    <property type="match status" value="1"/>
</dbReference>
<feature type="signal peptide" evidence="9">
    <location>
        <begin position="1"/>
        <end position="21"/>
    </location>
</feature>
<evidence type="ECO:0000256" key="6">
    <source>
        <dbReference type="ARBA" id="ARBA00035002"/>
    </source>
</evidence>
<dbReference type="CDD" id="cd02963">
    <property type="entry name" value="TRX_DnaJ"/>
    <property type="match status" value="1"/>
</dbReference>
<evidence type="ECO:0000313" key="13">
    <source>
        <dbReference type="Proteomes" id="UP001558613"/>
    </source>
</evidence>
<reference evidence="12 13" key="1">
    <citation type="submission" date="2023-09" db="EMBL/GenBank/DDBJ databases">
        <authorList>
            <person name="Wang M."/>
        </authorList>
    </citation>
    <scope>NUCLEOTIDE SEQUENCE [LARGE SCALE GENOMIC DNA]</scope>
    <source>
        <strain evidence="12">GT-2023</strain>
        <tissue evidence="12">Liver</tissue>
    </source>
</reference>
<keyword evidence="4" id="KW-0072">Autophagy</keyword>
<dbReference type="InterPro" id="IPR001270">
    <property type="entry name" value="ClpA/B"/>
</dbReference>
<feature type="region of interest" description="Disordered" evidence="8">
    <location>
        <begin position="886"/>
        <end position="916"/>
    </location>
</feature>
<evidence type="ECO:0000256" key="1">
    <source>
        <dbReference type="ARBA" id="ARBA00004163"/>
    </source>
</evidence>
<feature type="chain" id="PRO_5046695702" description="DnaJ homolog subfamily C member 16" evidence="9">
    <location>
        <begin position="22"/>
        <end position="1106"/>
    </location>
</feature>
<feature type="domain" description="J" evidence="10">
    <location>
        <begin position="355"/>
        <end position="419"/>
    </location>
</feature>
<keyword evidence="5" id="KW-0325">Glycoprotein</keyword>
<dbReference type="Pfam" id="PF00085">
    <property type="entry name" value="Thioredoxin"/>
    <property type="match status" value="1"/>
</dbReference>
<dbReference type="InterPro" id="IPR049337">
    <property type="entry name" value="TOR1A_C"/>
</dbReference>
<evidence type="ECO:0000256" key="7">
    <source>
        <dbReference type="ARBA" id="ARBA00035043"/>
    </source>
</evidence>
<dbReference type="Gene3D" id="1.10.287.110">
    <property type="entry name" value="DnaJ domain"/>
    <property type="match status" value="1"/>
</dbReference>
<dbReference type="InterPro" id="IPR001623">
    <property type="entry name" value="DnaJ_domain"/>
</dbReference>
<dbReference type="InterPro" id="IPR013766">
    <property type="entry name" value="Thioredoxin_domain"/>
</dbReference>
<dbReference type="InterPro" id="IPR010448">
    <property type="entry name" value="Torsin"/>
</dbReference>
<dbReference type="PROSITE" id="PS50076">
    <property type="entry name" value="DNAJ_2"/>
    <property type="match status" value="1"/>
</dbReference>
<sequence length="1106" mass="127125">MKKRHLLIVLLLVSNITLSSGVLEFFAAAVSYVIHKFREPDDLLPFDSKRLEKDLGDSLFGQHIVSDVVLKAVTAFMTDRNPNKPLALSFHGTAGVGKNHVAKIIARNVYEKGDKSKHVQTYISEHHFPHRGKLDLYSAQLKQWIHGNVSSFPRSMFIFDEMDKMQPQLIDVIKPFLDYNTRVDGVSFCNAIFIFLSNAGGQVIAEAALDFWREGKDREELSMNSQELETKILQNIFNDKNSGFLHSTIIDHHLVDHYIPFLPLELKHVCQCVMAEMDHLKINQDYDLADKVARDMPYYPEKEKIFAVKGCKSVRQNLRAEEHMVMMRMVVVLLSVMMVYVFLMDATVESTAEFDPYKTLGVTRSASQAEIKKVYKRLAKEWHPDKNKNPEAEDMFIKITKSYEILTNEEKRATYDRYGQTDSTHPYGRGHHGFRHFHDNFYFDESFFHFPFNNKGGRDFADSKYTLHFNQYVKEVVPDSFKRPYLIKITSDWCFSCIHIEPVWKETVQELETLGIGIGVVDVGYERRLANHLGAHQTPSILGVVNGKVAFFHYAVVKGHLMQFVEDLLPQRLVEKVTDKNNQDFLKSWHELNKPHVLLFDQVPSVPLLYKLTAFAHKDYVQFGYVDQGLSETADLLRKFNINTYAPTMLVFKEDVEKPADIIQAKGMKKQIIDEFITNNKFLLAPRLVNQKLFDELCPVKQFHRRRKYCVLLITGEEESFTAGNEAFLSLASANTNDVLRFAYVYQRRQQPLCDVLLKNKDSTPPQVVILERRNGAGKILYKPLLGGWNGSKEDKHKLLEELERLQKDPSILNYDAILPELNNEFTSMFLIRWIYTAYDYLSEIIDDLLHNNWREMMPLLSLIFSALFILFGTVVIQAFSDSSEEKQPKTKAKETSKAENGSPNTSSTSSSRPPKKNFVEVTELTDITYTSNLVKLRPGHINVVLVLTDSTKNILLSKFAKEVYSFTGSLTLHFSFLNVDKHNEWMAAVLEYAQDAMQIDTDEEEVGSRKVDYTGYVLALNGHKKYLCLFKPVYTGEDLDSKPEEEGGGGSSRSRKGMTRSRSTTLQIHHKLDRLGLWMERLMEGTLPRYYVPAWPGLDKITVNK</sequence>
<feature type="compositionally biased region" description="Low complexity" evidence="8">
    <location>
        <begin position="903"/>
        <end position="913"/>
    </location>
</feature>
<dbReference type="InterPro" id="IPR052448">
    <property type="entry name" value="DnaJ_C16_autophagy_reg"/>
</dbReference>
<gene>
    <name evidence="12" type="ORF">QQF64_021334</name>
</gene>
<dbReference type="Pfam" id="PF21376">
    <property type="entry name" value="TOR1A_C"/>
    <property type="match status" value="1"/>
</dbReference>
<dbReference type="PANTHER" id="PTHR44303">
    <property type="entry name" value="DNAJ HOMOLOG SUBFAMILY C MEMBER 16"/>
    <property type="match status" value="1"/>
</dbReference>
<keyword evidence="9" id="KW-0732">Signal</keyword>
<evidence type="ECO:0000256" key="9">
    <source>
        <dbReference type="SAM" id="SignalP"/>
    </source>
</evidence>
<dbReference type="PROSITE" id="PS51352">
    <property type="entry name" value="THIOREDOXIN_2"/>
    <property type="match status" value="1"/>
</dbReference>
<dbReference type="PRINTS" id="PR00300">
    <property type="entry name" value="CLPPROTEASEA"/>
</dbReference>
<dbReference type="EMBL" id="JAYMGO010000023">
    <property type="protein sequence ID" value="KAL1250329.1"/>
    <property type="molecule type" value="Genomic_DNA"/>
</dbReference>
<dbReference type="PROSITE" id="PS00636">
    <property type="entry name" value="DNAJ_1"/>
    <property type="match status" value="1"/>
</dbReference>
<evidence type="ECO:0000259" key="10">
    <source>
        <dbReference type="PROSITE" id="PS50076"/>
    </source>
</evidence>
<evidence type="ECO:0000256" key="5">
    <source>
        <dbReference type="ARBA" id="ARBA00023180"/>
    </source>
</evidence>
<dbReference type="SUPFAM" id="SSF52833">
    <property type="entry name" value="Thioredoxin-like"/>
    <property type="match status" value="1"/>
</dbReference>
<keyword evidence="13" id="KW-1185">Reference proteome</keyword>
<comment type="function">
    <text evidence="6">Plays an important role in regulating the size of autophagosomes during the formation process.</text>
</comment>
<dbReference type="SUPFAM" id="SSF46565">
    <property type="entry name" value="Chaperone J-domain"/>
    <property type="match status" value="1"/>
</dbReference>
<dbReference type="InterPro" id="IPR036869">
    <property type="entry name" value="J_dom_sf"/>
</dbReference>
<dbReference type="Proteomes" id="UP001558613">
    <property type="component" value="Unassembled WGS sequence"/>
</dbReference>
<proteinExistence type="inferred from homology"/>
<evidence type="ECO:0000313" key="12">
    <source>
        <dbReference type="EMBL" id="KAL1250329.1"/>
    </source>
</evidence>
<comment type="similarity">
    <text evidence="2">Belongs to the ClpA/ClpB family. Torsin subfamily.</text>
</comment>
<dbReference type="InterPro" id="IPR018253">
    <property type="entry name" value="DnaJ_domain_CS"/>
</dbReference>
<dbReference type="PANTHER" id="PTHR44303:SF3">
    <property type="entry name" value="DNAJ HOMOLOG SUBFAMILY C MEMBER 16"/>
    <property type="match status" value="1"/>
</dbReference>
<organism evidence="12 13">
    <name type="scientific">Cirrhinus molitorella</name>
    <name type="common">mud carp</name>
    <dbReference type="NCBI Taxonomy" id="172907"/>
    <lineage>
        <taxon>Eukaryota</taxon>
        <taxon>Metazoa</taxon>
        <taxon>Chordata</taxon>
        <taxon>Craniata</taxon>
        <taxon>Vertebrata</taxon>
        <taxon>Euteleostomi</taxon>
        <taxon>Actinopterygii</taxon>
        <taxon>Neopterygii</taxon>
        <taxon>Teleostei</taxon>
        <taxon>Ostariophysi</taxon>
        <taxon>Cypriniformes</taxon>
        <taxon>Cyprinidae</taxon>
        <taxon>Labeoninae</taxon>
        <taxon>Labeonini</taxon>
        <taxon>Cirrhinus</taxon>
    </lineage>
</organism>
<evidence type="ECO:0000259" key="11">
    <source>
        <dbReference type="PROSITE" id="PS51352"/>
    </source>
</evidence>
<dbReference type="CDD" id="cd06257">
    <property type="entry name" value="DnaJ"/>
    <property type="match status" value="1"/>
</dbReference>
<comment type="subcellular location">
    <subcellularLocation>
        <location evidence="1">Endoplasmic reticulum membrane</location>
        <topology evidence="1">Single-pass type IV membrane protein</topology>
    </subcellularLocation>
</comment>
<dbReference type="InterPro" id="IPR027417">
    <property type="entry name" value="P-loop_NTPase"/>
</dbReference>
<evidence type="ECO:0000256" key="3">
    <source>
        <dbReference type="ARBA" id="ARBA00020921"/>
    </source>
</evidence>
<evidence type="ECO:0000256" key="8">
    <source>
        <dbReference type="SAM" id="MobiDB-lite"/>
    </source>
</evidence>
<dbReference type="SMART" id="SM00271">
    <property type="entry name" value="DnaJ"/>
    <property type="match status" value="1"/>
</dbReference>
<accession>A0ABR3LF63</accession>
<dbReference type="Pfam" id="PF06309">
    <property type="entry name" value="Torsin"/>
    <property type="match status" value="1"/>
</dbReference>
<name>A0ABR3LF63_9TELE</name>
<dbReference type="InterPro" id="IPR036249">
    <property type="entry name" value="Thioredoxin-like_sf"/>
</dbReference>
<comment type="caution">
    <text evidence="12">The sequence shown here is derived from an EMBL/GenBank/DDBJ whole genome shotgun (WGS) entry which is preliminary data.</text>
</comment>
<feature type="region of interest" description="Disordered" evidence="8">
    <location>
        <begin position="1041"/>
        <end position="1066"/>
    </location>
</feature>
<dbReference type="Pfam" id="PF00226">
    <property type="entry name" value="DnaJ"/>
    <property type="match status" value="1"/>
</dbReference>
<evidence type="ECO:0000256" key="2">
    <source>
        <dbReference type="ARBA" id="ARBA00006235"/>
    </source>
</evidence>
<dbReference type="PRINTS" id="PR00625">
    <property type="entry name" value="JDOMAIN"/>
</dbReference>
<feature type="domain" description="Thioredoxin" evidence="11">
    <location>
        <begin position="441"/>
        <end position="579"/>
    </location>
</feature>
<feature type="compositionally biased region" description="Basic and acidic residues" evidence="8">
    <location>
        <begin position="886"/>
        <end position="898"/>
    </location>
</feature>
<protein>
    <recommendedName>
        <fullName evidence="3">DnaJ homolog subfamily C member 16</fullName>
    </recommendedName>
    <alternativeName>
        <fullName evidence="7">Endoplasmic reticulum DNA J domain-containing protein 8</fullName>
    </alternativeName>
</protein>